<protein>
    <recommendedName>
        <fullName evidence="10">Membrane-bound lysozyme-inhibitor of c-type lysozyme</fullName>
    </recommendedName>
</protein>
<dbReference type="OrthoDB" id="5565855at2"/>
<dbReference type="Pfam" id="PF07007">
    <property type="entry name" value="LprI"/>
    <property type="match status" value="1"/>
</dbReference>
<keyword evidence="2" id="KW-0472">Membrane</keyword>
<proteinExistence type="predicted"/>
<keyword evidence="9" id="KW-1185">Reference proteome</keyword>
<dbReference type="Gene3D" id="1.20.1270.180">
    <property type="match status" value="1"/>
</dbReference>
<keyword evidence="3" id="KW-0564">Palmitate</keyword>
<dbReference type="InterPro" id="IPR018660">
    <property type="entry name" value="MliC"/>
</dbReference>
<gene>
    <name evidence="8" type="ORF">SAMN05444370_101389</name>
</gene>
<organism evidence="8 9">
    <name type="scientific">Rubrimonas cliftonensis</name>
    <dbReference type="NCBI Taxonomy" id="89524"/>
    <lineage>
        <taxon>Bacteria</taxon>
        <taxon>Pseudomonadati</taxon>
        <taxon>Pseudomonadota</taxon>
        <taxon>Alphaproteobacteria</taxon>
        <taxon>Rhodobacterales</taxon>
        <taxon>Paracoccaceae</taxon>
        <taxon>Rubrimonas</taxon>
    </lineage>
</organism>
<evidence type="ECO:0000256" key="5">
    <source>
        <dbReference type="SAM" id="SignalP"/>
    </source>
</evidence>
<evidence type="ECO:0000313" key="9">
    <source>
        <dbReference type="Proteomes" id="UP000198703"/>
    </source>
</evidence>
<dbReference type="Proteomes" id="UP000198703">
    <property type="component" value="Unassembled WGS sequence"/>
</dbReference>
<evidence type="ECO:0000259" key="6">
    <source>
        <dbReference type="Pfam" id="PF07007"/>
    </source>
</evidence>
<name>A0A1H3VXL7_9RHOB</name>
<reference evidence="8 9" key="1">
    <citation type="submission" date="2016-10" db="EMBL/GenBank/DDBJ databases">
        <authorList>
            <person name="de Groot N.N."/>
        </authorList>
    </citation>
    <scope>NUCLEOTIDE SEQUENCE [LARGE SCALE GENOMIC DNA]</scope>
    <source>
        <strain evidence="8 9">DSM 15345</strain>
    </source>
</reference>
<evidence type="ECO:0000256" key="1">
    <source>
        <dbReference type="ARBA" id="ARBA00022729"/>
    </source>
</evidence>
<feature type="domain" description="Lysozyme inhibitor LprI-like N-terminal" evidence="6">
    <location>
        <begin position="30"/>
        <end position="92"/>
    </location>
</feature>
<dbReference type="STRING" id="89524.SAMN05444370_101389"/>
<accession>A0A1H3VXL7</accession>
<keyword evidence="1 5" id="KW-0732">Signal</keyword>
<feature type="domain" description="C-type lysozyme inhibitor" evidence="7">
    <location>
        <begin position="128"/>
        <end position="189"/>
    </location>
</feature>
<dbReference type="InterPro" id="IPR009739">
    <property type="entry name" value="LprI-like_N"/>
</dbReference>
<dbReference type="GO" id="GO:0005576">
    <property type="term" value="C:extracellular region"/>
    <property type="evidence" value="ECO:0007669"/>
    <property type="project" value="TreeGrafter"/>
</dbReference>
<evidence type="ECO:0000256" key="4">
    <source>
        <dbReference type="ARBA" id="ARBA00023288"/>
    </source>
</evidence>
<evidence type="ECO:0000313" key="8">
    <source>
        <dbReference type="EMBL" id="SDZ79549.1"/>
    </source>
</evidence>
<evidence type="ECO:0008006" key="10">
    <source>
        <dbReference type="Google" id="ProtNLM"/>
    </source>
</evidence>
<dbReference type="AlphaFoldDB" id="A0A1H3VXL7"/>
<keyword evidence="4" id="KW-0449">Lipoprotein</keyword>
<dbReference type="InterPro" id="IPR052755">
    <property type="entry name" value="Lysozyme_Inhibitor_LprI"/>
</dbReference>
<dbReference type="EMBL" id="FNQM01000001">
    <property type="protein sequence ID" value="SDZ79549.1"/>
    <property type="molecule type" value="Genomic_DNA"/>
</dbReference>
<evidence type="ECO:0000256" key="2">
    <source>
        <dbReference type="ARBA" id="ARBA00023136"/>
    </source>
</evidence>
<dbReference type="Gene3D" id="2.40.128.200">
    <property type="match status" value="1"/>
</dbReference>
<evidence type="ECO:0000256" key="3">
    <source>
        <dbReference type="ARBA" id="ARBA00023139"/>
    </source>
</evidence>
<dbReference type="SUPFAM" id="SSF141488">
    <property type="entry name" value="YdhA-like"/>
    <property type="match status" value="1"/>
</dbReference>
<feature type="signal peptide" evidence="5">
    <location>
        <begin position="1"/>
        <end position="24"/>
    </location>
</feature>
<dbReference type="PANTHER" id="PTHR37549">
    <property type="entry name" value="LIPOPROTEIN LPRI"/>
    <property type="match status" value="1"/>
</dbReference>
<dbReference type="RefSeq" id="WP_093247828.1">
    <property type="nucleotide sequence ID" value="NZ_FNQM01000001.1"/>
</dbReference>
<dbReference type="InterPro" id="IPR036328">
    <property type="entry name" value="MliC_sf"/>
</dbReference>
<dbReference type="PANTHER" id="PTHR37549:SF1">
    <property type="entry name" value="LIPOPROTEIN LPRI"/>
    <property type="match status" value="1"/>
</dbReference>
<sequence length="202" mass="21556">MRLRLAQPAAAALLIFAAPFTAAAAPSFDCAKADGAAEELVCADADLAALDVALAARFSAAMAAARSGADADAAAARLRAEQRGWIKGRDACWKAADLRDCVEDAYTRRDAILAASWMLGDVGPPVFYQCGGNPADEIAVFFLDAPRRALRLERGDRIEAMAQTRSASGARYDGDFGAMFWEKGGEARLMLPPEPETVCRRR</sequence>
<evidence type="ECO:0000259" key="7">
    <source>
        <dbReference type="Pfam" id="PF09864"/>
    </source>
</evidence>
<dbReference type="Pfam" id="PF09864">
    <property type="entry name" value="MliC"/>
    <property type="match status" value="1"/>
</dbReference>
<feature type="chain" id="PRO_5011616054" description="Membrane-bound lysozyme-inhibitor of c-type lysozyme" evidence="5">
    <location>
        <begin position="25"/>
        <end position="202"/>
    </location>
</feature>